<organism evidence="3 4">
    <name type="scientific">Steinernema carpocapsae</name>
    <name type="common">Entomopathogenic nematode</name>
    <dbReference type="NCBI Taxonomy" id="34508"/>
    <lineage>
        <taxon>Eukaryota</taxon>
        <taxon>Metazoa</taxon>
        <taxon>Ecdysozoa</taxon>
        <taxon>Nematoda</taxon>
        <taxon>Chromadorea</taxon>
        <taxon>Rhabditida</taxon>
        <taxon>Tylenchina</taxon>
        <taxon>Panagrolaimomorpha</taxon>
        <taxon>Strongyloidoidea</taxon>
        <taxon>Steinernematidae</taxon>
        <taxon>Steinernema</taxon>
    </lineage>
</organism>
<keyword evidence="4" id="KW-1185">Reference proteome</keyword>
<dbReference type="InterPro" id="IPR001478">
    <property type="entry name" value="PDZ"/>
</dbReference>
<protein>
    <recommendedName>
        <fullName evidence="2">PDZ domain-containing protein</fullName>
    </recommendedName>
</protein>
<dbReference type="AlphaFoldDB" id="A0A4U5PCE4"/>
<feature type="region of interest" description="Disordered" evidence="1">
    <location>
        <begin position="292"/>
        <end position="313"/>
    </location>
</feature>
<dbReference type="InterPro" id="IPR036034">
    <property type="entry name" value="PDZ_sf"/>
</dbReference>
<dbReference type="Gene3D" id="2.30.42.10">
    <property type="match status" value="1"/>
</dbReference>
<feature type="domain" description="PDZ" evidence="2">
    <location>
        <begin position="77"/>
        <end position="152"/>
    </location>
</feature>
<dbReference type="PANTHER" id="PTHR31327:SF7">
    <property type="entry name" value="PDZ DOMAIN-CONTAINING PROTEIN"/>
    <property type="match status" value="1"/>
</dbReference>
<evidence type="ECO:0000256" key="1">
    <source>
        <dbReference type="SAM" id="MobiDB-lite"/>
    </source>
</evidence>
<sequence>MRFRTSAYLDILNRSYLRPHPRVSSPNLETTLLFLEEESVGSTLRAEVDEPPTPFPTMAAAAYGSANVPASCFEAVDVTVEGKKGEQLGLRVNNNLVVVKVERESPSHGNLQFGDVILTVNGQKIDRKMFIEVVKKMTTGAYKISFKISRPITKTDLEMSRLPREYDPVPGYKYHVGVMFNITGCKLALPIKSYNNKVYVTRLPEDTLSSLTLHIGDAILDVDNQPVTSVQETSEALIKQLKAKGHATMAIEQAEDPAAKAYVRAALLAEKTLDLDLPLAPDVIEITKKESGRFKGNPSLEPTKVIGKDGKDN</sequence>
<dbReference type="Pfam" id="PF00595">
    <property type="entry name" value="PDZ"/>
    <property type="match status" value="1"/>
</dbReference>
<comment type="caution">
    <text evidence="3">The sequence shown here is derived from an EMBL/GenBank/DDBJ whole genome shotgun (WGS) entry which is preliminary data.</text>
</comment>
<name>A0A4U5PCE4_STECR</name>
<proteinExistence type="predicted"/>
<dbReference type="SMART" id="SM00228">
    <property type="entry name" value="PDZ"/>
    <property type="match status" value="2"/>
</dbReference>
<dbReference type="PROSITE" id="PS50106">
    <property type="entry name" value="PDZ"/>
    <property type="match status" value="1"/>
</dbReference>
<dbReference type="EMBL" id="AZBU02000002">
    <property type="protein sequence ID" value="TKR93970.1"/>
    <property type="molecule type" value="Genomic_DNA"/>
</dbReference>
<accession>A0A4U5PCE4</accession>
<reference evidence="3 4" key="2">
    <citation type="journal article" date="2019" name="G3 (Bethesda)">
        <title>Hybrid Assembly of the Genome of the Entomopathogenic Nematode Steinernema carpocapsae Identifies the X-Chromosome.</title>
        <authorList>
            <person name="Serra L."/>
            <person name="Macchietto M."/>
            <person name="Macias-Munoz A."/>
            <person name="McGill C.J."/>
            <person name="Rodriguez I.M."/>
            <person name="Rodriguez B."/>
            <person name="Murad R."/>
            <person name="Mortazavi A."/>
        </authorList>
    </citation>
    <scope>NUCLEOTIDE SEQUENCE [LARGE SCALE GENOMIC DNA]</scope>
    <source>
        <strain evidence="3 4">ALL</strain>
    </source>
</reference>
<gene>
    <name evidence="3" type="ORF">L596_008328</name>
</gene>
<dbReference type="SUPFAM" id="SSF50156">
    <property type="entry name" value="PDZ domain-like"/>
    <property type="match status" value="1"/>
</dbReference>
<evidence type="ECO:0000313" key="4">
    <source>
        <dbReference type="Proteomes" id="UP000298663"/>
    </source>
</evidence>
<dbReference type="InterPro" id="IPR040264">
    <property type="entry name" value="T15H9.4-like"/>
</dbReference>
<evidence type="ECO:0000313" key="3">
    <source>
        <dbReference type="EMBL" id="TKR93970.1"/>
    </source>
</evidence>
<dbReference type="PANTHER" id="PTHR31327">
    <property type="entry name" value="SPERM MEIOSIS PDZ DOMAIN CONTAINING PROTEINS-RELATED"/>
    <property type="match status" value="1"/>
</dbReference>
<dbReference type="Proteomes" id="UP000298663">
    <property type="component" value="Unassembled WGS sequence"/>
</dbReference>
<reference evidence="3 4" key="1">
    <citation type="journal article" date="2015" name="Genome Biol.">
        <title>Comparative genomics of Steinernema reveals deeply conserved gene regulatory networks.</title>
        <authorList>
            <person name="Dillman A.R."/>
            <person name="Macchietto M."/>
            <person name="Porter C.F."/>
            <person name="Rogers A."/>
            <person name="Williams B."/>
            <person name="Antoshechkin I."/>
            <person name="Lee M.M."/>
            <person name="Goodwin Z."/>
            <person name="Lu X."/>
            <person name="Lewis E.E."/>
            <person name="Goodrich-Blair H."/>
            <person name="Stock S.P."/>
            <person name="Adams B.J."/>
            <person name="Sternberg P.W."/>
            <person name="Mortazavi A."/>
        </authorList>
    </citation>
    <scope>NUCLEOTIDE SEQUENCE [LARGE SCALE GENOMIC DNA]</scope>
    <source>
        <strain evidence="3 4">ALL</strain>
    </source>
</reference>
<evidence type="ECO:0000259" key="2">
    <source>
        <dbReference type="PROSITE" id="PS50106"/>
    </source>
</evidence>
<dbReference type="STRING" id="34508.A0A4U5PCE4"/>
<dbReference type="OrthoDB" id="5847145at2759"/>